<evidence type="ECO:0000259" key="2">
    <source>
        <dbReference type="PROSITE" id="PS50217"/>
    </source>
</evidence>
<dbReference type="eggNOG" id="ENOG502SQYG">
    <property type="taxonomic scope" value="Eukaryota"/>
</dbReference>
<dbReference type="Gene3D" id="1.20.5.170">
    <property type="match status" value="1"/>
</dbReference>
<dbReference type="HOGENOM" id="CLU_431180_0_0_1"/>
<dbReference type="Proteomes" id="UP000000759">
    <property type="component" value="Chromosome 1"/>
</dbReference>
<dbReference type="OrthoDB" id="49082at2759"/>
<evidence type="ECO:0000256" key="1">
    <source>
        <dbReference type="SAM" id="MobiDB-lite"/>
    </source>
</evidence>
<dbReference type="GO" id="GO:0003700">
    <property type="term" value="F:DNA-binding transcription factor activity"/>
    <property type="evidence" value="ECO:0007669"/>
    <property type="project" value="InterPro"/>
</dbReference>
<accession>B7FRQ4</accession>
<dbReference type="PROSITE" id="PS00036">
    <property type="entry name" value="BZIP_BASIC"/>
    <property type="match status" value="1"/>
</dbReference>
<dbReference type="InterPro" id="IPR004827">
    <property type="entry name" value="bZIP"/>
</dbReference>
<dbReference type="EMBL" id="CM000605">
    <property type="protein sequence ID" value="EEC51045.1"/>
    <property type="molecule type" value="Genomic_DNA"/>
</dbReference>
<reference evidence="3 4" key="1">
    <citation type="journal article" date="2008" name="Nature">
        <title>The Phaeodactylum genome reveals the evolutionary history of diatom genomes.</title>
        <authorList>
            <person name="Bowler C."/>
            <person name="Allen A.E."/>
            <person name="Badger J.H."/>
            <person name="Grimwood J."/>
            <person name="Jabbari K."/>
            <person name="Kuo A."/>
            <person name="Maheswari U."/>
            <person name="Martens C."/>
            <person name="Maumus F."/>
            <person name="Otillar R.P."/>
            <person name="Rayko E."/>
            <person name="Salamov A."/>
            <person name="Vandepoele K."/>
            <person name="Beszteri B."/>
            <person name="Gruber A."/>
            <person name="Heijde M."/>
            <person name="Katinka M."/>
            <person name="Mock T."/>
            <person name="Valentin K."/>
            <person name="Verret F."/>
            <person name="Berges J.A."/>
            <person name="Brownlee C."/>
            <person name="Cadoret J.P."/>
            <person name="Chiovitti A."/>
            <person name="Choi C.J."/>
            <person name="Coesel S."/>
            <person name="De Martino A."/>
            <person name="Detter J.C."/>
            <person name="Durkin C."/>
            <person name="Falciatore A."/>
            <person name="Fournet J."/>
            <person name="Haruta M."/>
            <person name="Huysman M.J."/>
            <person name="Jenkins B.D."/>
            <person name="Jiroutova K."/>
            <person name="Jorgensen R.E."/>
            <person name="Joubert Y."/>
            <person name="Kaplan A."/>
            <person name="Kroger N."/>
            <person name="Kroth P.G."/>
            <person name="La Roche J."/>
            <person name="Lindquist E."/>
            <person name="Lommer M."/>
            <person name="Martin-Jezequel V."/>
            <person name="Lopez P.J."/>
            <person name="Lucas S."/>
            <person name="Mangogna M."/>
            <person name="McGinnis K."/>
            <person name="Medlin L.K."/>
            <person name="Montsant A."/>
            <person name="Oudot-Le Secq M.P."/>
            <person name="Napoli C."/>
            <person name="Obornik M."/>
            <person name="Parker M.S."/>
            <person name="Petit J.L."/>
            <person name="Porcel B.M."/>
            <person name="Poulsen N."/>
            <person name="Robison M."/>
            <person name="Rychlewski L."/>
            <person name="Rynearson T.A."/>
            <person name="Schmutz J."/>
            <person name="Shapiro H."/>
            <person name="Siaut M."/>
            <person name="Stanley M."/>
            <person name="Sussman M.R."/>
            <person name="Taylor A.R."/>
            <person name="Vardi A."/>
            <person name="von Dassow P."/>
            <person name="Vyverman W."/>
            <person name="Willis A."/>
            <person name="Wyrwicz L.S."/>
            <person name="Rokhsar D.S."/>
            <person name="Weissenbach J."/>
            <person name="Armbrust E.V."/>
            <person name="Green B.R."/>
            <person name="Van de Peer Y."/>
            <person name="Grigoriev I.V."/>
        </authorList>
    </citation>
    <scope>NUCLEOTIDE SEQUENCE [LARGE SCALE GENOMIC DNA]</scope>
    <source>
        <strain evidence="3 4">CCAP 1055/1</strain>
    </source>
</reference>
<evidence type="ECO:0000313" key="4">
    <source>
        <dbReference type="Proteomes" id="UP000000759"/>
    </source>
</evidence>
<name>B7FRQ4_PHATC</name>
<dbReference type="KEGG" id="pti:PHATRDRAFT_42560"/>
<dbReference type="AlphaFoldDB" id="B7FRQ4"/>
<feature type="compositionally biased region" description="Basic and acidic residues" evidence="1">
    <location>
        <begin position="303"/>
        <end position="325"/>
    </location>
</feature>
<protein>
    <recommendedName>
        <fullName evidence="2">BZIP domain-containing protein</fullName>
    </recommendedName>
</protein>
<dbReference type="RefSeq" id="XP_002176582.1">
    <property type="nucleotide sequence ID" value="XM_002176546.1"/>
</dbReference>
<keyword evidence="4" id="KW-1185">Reference proteome</keyword>
<evidence type="ECO:0000313" key="3">
    <source>
        <dbReference type="EMBL" id="EEC51045.1"/>
    </source>
</evidence>
<feature type="compositionally biased region" description="Low complexity" evidence="1">
    <location>
        <begin position="192"/>
        <end position="202"/>
    </location>
</feature>
<dbReference type="InParanoid" id="B7FRQ4"/>
<feature type="compositionally biased region" description="Basic and acidic residues" evidence="1">
    <location>
        <begin position="86"/>
        <end position="102"/>
    </location>
</feature>
<sequence length="635" mass="70308">MSPQAYGTTRDGRHGKKVEPFSPTLAPIDSEGPPSPSHNGVSWDTETGVSVVIVPDHILSYFLGGDPAQHLSVLPDFATSMGGPEHSVEDFAKESGDEKEGDSVMEENEGLPPPPTPVTQFYSHGTSAREQSSNRKSRQRSIPKTYPPSTQSNSSSSLSSMTAALVSGGPLVNQSLQSNPQQTRSDGTSFDIASSSPISPASLIGPGIENLMLPPPTRQGSNTSVPQHPVLGPEGQAQHLAWLRDLNAMARANHQQQQHQTQANPQMHGMMTGHTAPPMIMPPNMYAQLPSWALTHTSPGRPPKTEKESEEKRALRLQRNRESARKSRRRKKDRLTTLEKQVSKMQDKIAHERQVQINAMVAGLTESRVQGITKLQIDQNGLLFIVRNTGPYSQIAQAVLEFQYTLLKQLLLPRYQSMWHWFALQEEAFFTIGKEEYMKGDATKQAIKTPAARISSKQIGEEMSSPKEDQNIGPDLPIRGEESADQPQPQRTAYANDAPRMWPLFCYEMSFSVDQEEKLTTAQKKCNSMEGLVASRTEAAAAVRAAASLRVAVESLCHIVSRREEKTVAAVLCPVQASRYQKWLEENRSRCHDKLISRKATMKDSSSMPDGREASLEHICQRLNEVLQISNRDRN</sequence>
<dbReference type="OMA" id="RIINQAH"/>
<dbReference type="Pfam" id="PF00170">
    <property type="entry name" value="bZIP_1"/>
    <property type="match status" value="1"/>
</dbReference>
<dbReference type="PaxDb" id="2850-Phatr42560"/>
<feature type="region of interest" description="Disordered" evidence="1">
    <location>
        <begin position="449"/>
        <end position="491"/>
    </location>
</feature>
<feature type="compositionally biased region" description="Low complexity" evidence="1">
    <location>
        <begin position="149"/>
        <end position="160"/>
    </location>
</feature>
<dbReference type="GeneID" id="7196262"/>
<feature type="compositionally biased region" description="Polar residues" evidence="1">
    <location>
        <begin position="172"/>
        <end position="188"/>
    </location>
</feature>
<dbReference type="InterPro" id="IPR046347">
    <property type="entry name" value="bZIP_sf"/>
</dbReference>
<reference evidence="4" key="2">
    <citation type="submission" date="2008-08" db="EMBL/GenBank/DDBJ databases">
        <authorList>
            <consortium name="Diatom Consortium"/>
            <person name="Grigoriev I."/>
            <person name="Grimwood J."/>
            <person name="Kuo A."/>
            <person name="Otillar R.P."/>
            <person name="Salamov A."/>
            <person name="Detter J.C."/>
            <person name="Lindquist E."/>
            <person name="Shapiro H."/>
            <person name="Lucas S."/>
            <person name="Glavina del Rio T."/>
            <person name="Pitluck S."/>
            <person name="Rokhsar D."/>
            <person name="Bowler C."/>
        </authorList>
    </citation>
    <scope>GENOME REANNOTATION</scope>
    <source>
        <strain evidence="4">CCAP 1055/1</strain>
    </source>
</reference>
<feature type="region of interest" description="Disordered" evidence="1">
    <location>
        <begin position="82"/>
        <end position="232"/>
    </location>
</feature>
<feature type="region of interest" description="Disordered" evidence="1">
    <location>
        <begin position="293"/>
        <end position="335"/>
    </location>
</feature>
<dbReference type="SUPFAM" id="SSF57959">
    <property type="entry name" value="Leucine zipper domain"/>
    <property type="match status" value="1"/>
</dbReference>
<organism evidence="3 4">
    <name type="scientific">Phaeodactylum tricornutum (strain CCAP 1055/1)</name>
    <dbReference type="NCBI Taxonomy" id="556484"/>
    <lineage>
        <taxon>Eukaryota</taxon>
        <taxon>Sar</taxon>
        <taxon>Stramenopiles</taxon>
        <taxon>Ochrophyta</taxon>
        <taxon>Bacillariophyta</taxon>
        <taxon>Bacillariophyceae</taxon>
        <taxon>Bacillariophycidae</taxon>
        <taxon>Naviculales</taxon>
        <taxon>Phaeodactylaceae</taxon>
        <taxon>Phaeodactylum</taxon>
    </lineage>
</organism>
<proteinExistence type="predicted"/>
<dbReference type="SMART" id="SM00338">
    <property type="entry name" value="BRLZ"/>
    <property type="match status" value="1"/>
</dbReference>
<feature type="compositionally biased region" description="Polar residues" evidence="1">
    <location>
        <begin position="118"/>
        <end position="131"/>
    </location>
</feature>
<feature type="domain" description="BZIP" evidence="2">
    <location>
        <begin position="310"/>
        <end position="348"/>
    </location>
</feature>
<dbReference type="PROSITE" id="PS50217">
    <property type="entry name" value="BZIP"/>
    <property type="match status" value="1"/>
</dbReference>
<feature type="region of interest" description="Disordered" evidence="1">
    <location>
        <begin position="1"/>
        <end position="43"/>
    </location>
</feature>
<gene>
    <name evidence="3" type="ORF">PHATRDRAFT_42560</name>
</gene>